<proteinExistence type="predicted"/>
<keyword evidence="1" id="KW-0812">Transmembrane</keyword>
<feature type="transmembrane region" description="Helical" evidence="1">
    <location>
        <begin position="314"/>
        <end position="335"/>
    </location>
</feature>
<dbReference type="Pfam" id="PF13687">
    <property type="entry name" value="DUF4153"/>
    <property type="match status" value="1"/>
</dbReference>
<keyword evidence="1" id="KW-0472">Membrane</keyword>
<evidence type="ECO:0000256" key="1">
    <source>
        <dbReference type="SAM" id="Phobius"/>
    </source>
</evidence>
<feature type="transmembrane region" description="Helical" evidence="1">
    <location>
        <begin position="342"/>
        <end position="360"/>
    </location>
</feature>
<feature type="transmembrane region" description="Helical" evidence="1">
    <location>
        <begin position="245"/>
        <end position="264"/>
    </location>
</feature>
<organism evidence="2 3">
    <name type="scientific">Saccharothrix longispora</name>
    <dbReference type="NCBI Taxonomy" id="33920"/>
    <lineage>
        <taxon>Bacteria</taxon>
        <taxon>Bacillati</taxon>
        <taxon>Actinomycetota</taxon>
        <taxon>Actinomycetes</taxon>
        <taxon>Pseudonocardiales</taxon>
        <taxon>Pseudonocardiaceae</taxon>
        <taxon>Saccharothrix</taxon>
    </lineage>
</organism>
<gene>
    <name evidence="2" type="ORF">J2S66_004823</name>
</gene>
<dbReference type="EMBL" id="JAVDSG010000001">
    <property type="protein sequence ID" value="MDR6596439.1"/>
    <property type="molecule type" value="Genomic_DNA"/>
</dbReference>
<protein>
    <recommendedName>
        <fullName evidence="4">DUF4173 domain-containing protein</fullName>
    </recommendedName>
</protein>
<feature type="transmembrane region" description="Helical" evidence="1">
    <location>
        <begin position="161"/>
        <end position="181"/>
    </location>
</feature>
<dbReference type="RefSeq" id="WP_310309524.1">
    <property type="nucleotide sequence ID" value="NZ_JAVDSG010000001.1"/>
</dbReference>
<reference evidence="2 3" key="1">
    <citation type="submission" date="2023-07" db="EMBL/GenBank/DDBJ databases">
        <title>Sequencing the genomes of 1000 actinobacteria strains.</title>
        <authorList>
            <person name="Klenk H.-P."/>
        </authorList>
    </citation>
    <scope>NUCLEOTIDE SEQUENCE [LARGE SCALE GENOMIC DNA]</scope>
    <source>
        <strain evidence="2 3">DSM 43749</strain>
    </source>
</reference>
<dbReference type="Proteomes" id="UP001268819">
    <property type="component" value="Unassembled WGS sequence"/>
</dbReference>
<evidence type="ECO:0008006" key="4">
    <source>
        <dbReference type="Google" id="ProtNLM"/>
    </source>
</evidence>
<name>A0ABU1Q217_9PSEU</name>
<dbReference type="InterPro" id="IPR025291">
    <property type="entry name" value="DUF4153"/>
</dbReference>
<feature type="transmembrane region" description="Helical" evidence="1">
    <location>
        <begin position="201"/>
        <end position="225"/>
    </location>
</feature>
<comment type="caution">
    <text evidence="2">The sequence shown here is derived from an EMBL/GenBank/DDBJ whole genome shotgun (WGS) entry which is preliminary data.</text>
</comment>
<feature type="transmembrane region" description="Helical" evidence="1">
    <location>
        <begin position="27"/>
        <end position="45"/>
    </location>
</feature>
<keyword evidence="3" id="KW-1185">Reference proteome</keyword>
<feature type="transmembrane region" description="Helical" evidence="1">
    <location>
        <begin position="57"/>
        <end position="83"/>
    </location>
</feature>
<feature type="transmembrane region" description="Helical" evidence="1">
    <location>
        <begin position="122"/>
        <end position="141"/>
    </location>
</feature>
<keyword evidence="1" id="KW-1133">Transmembrane helix</keyword>
<evidence type="ECO:0000313" key="3">
    <source>
        <dbReference type="Proteomes" id="UP001268819"/>
    </source>
</evidence>
<feature type="transmembrane region" description="Helical" evidence="1">
    <location>
        <begin position="276"/>
        <end position="302"/>
    </location>
</feature>
<sequence length="443" mass="46362">MTPNRVLLTAAVAGAAGAVLLPLDRPGLGWVLTALVVFGLLRRVAPGWAALSTALFAVGAFLAAEWLFALCAVAGCAAGSLAVAGGRTARGLVLGSVAVPVASFRALPWLARGLRGGGVPAAARPVLVTVALLLVFVPLLAGADESFADLLGTLTPEADGVSLVVFPLVALGVLGACHLLAVPVDLDGTARPARRVARRDWALPVGALVALFAAFAGVQLTTLLAGDAHVVTTDGLTYSGYARTGFWQLLAVTVLTLGVIAPVARFARLDTDRDRTWLRGLLGALAVLTLVIVASALTRMWLYQQAYGFTVPRLLVLACELWLGAVYLLVIAAGVELDGARLARAVVATGFGALLVLAALDPDRFVAERNVERWQRYGTIDLPYLSTLSDDAVPAILTLPDHLRDCAFAMRGPFTADDWRTWNLGREIARRRTAEAGLTACGP</sequence>
<accession>A0ABU1Q217</accession>
<evidence type="ECO:0000313" key="2">
    <source>
        <dbReference type="EMBL" id="MDR6596439.1"/>
    </source>
</evidence>